<name>A0A8J4YAN8_CHIOP</name>
<reference evidence="2" key="1">
    <citation type="submission" date="2020-07" db="EMBL/GenBank/DDBJ databases">
        <title>The High-quality genome of the commercially important snow crab, Chionoecetes opilio.</title>
        <authorList>
            <person name="Jeong J.-H."/>
            <person name="Ryu S."/>
        </authorList>
    </citation>
    <scope>NUCLEOTIDE SEQUENCE</scope>
    <source>
        <strain evidence="2">MADBK_172401_WGS</strain>
        <tissue evidence="2">Digestive gland</tissue>
    </source>
</reference>
<dbReference type="Proteomes" id="UP000770661">
    <property type="component" value="Unassembled WGS sequence"/>
</dbReference>
<proteinExistence type="predicted"/>
<accession>A0A8J4YAN8</accession>
<protein>
    <submittedName>
        <fullName evidence="2">Uncharacterized protein</fullName>
    </submittedName>
</protein>
<evidence type="ECO:0000313" key="2">
    <source>
        <dbReference type="EMBL" id="KAG0719379.1"/>
    </source>
</evidence>
<feature type="region of interest" description="Disordered" evidence="1">
    <location>
        <begin position="1"/>
        <end position="25"/>
    </location>
</feature>
<dbReference type="AlphaFoldDB" id="A0A8J4YAN8"/>
<dbReference type="EMBL" id="JACEEZ010014596">
    <property type="protein sequence ID" value="KAG0719379.1"/>
    <property type="molecule type" value="Genomic_DNA"/>
</dbReference>
<comment type="caution">
    <text evidence="2">The sequence shown here is derived from an EMBL/GenBank/DDBJ whole genome shotgun (WGS) entry which is preliminary data.</text>
</comment>
<organism evidence="2 3">
    <name type="scientific">Chionoecetes opilio</name>
    <name type="common">Atlantic snow crab</name>
    <name type="synonym">Cancer opilio</name>
    <dbReference type="NCBI Taxonomy" id="41210"/>
    <lineage>
        <taxon>Eukaryota</taxon>
        <taxon>Metazoa</taxon>
        <taxon>Ecdysozoa</taxon>
        <taxon>Arthropoda</taxon>
        <taxon>Crustacea</taxon>
        <taxon>Multicrustacea</taxon>
        <taxon>Malacostraca</taxon>
        <taxon>Eumalacostraca</taxon>
        <taxon>Eucarida</taxon>
        <taxon>Decapoda</taxon>
        <taxon>Pleocyemata</taxon>
        <taxon>Brachyura</taxon>
        <taxon>Eubrachyura</taxon>
        <taxon>Majoidea</taxon>
        <taxon>Majidae</taxon>
        <taxon>Chionoecetes</taxon>
    </lineage>
</organism>
<evidence type="ECO:0000256" key="1">
    <source>
        <dbReference type="SAM" id="MobiDB-lite"/>
    </source>
</evidence>
<evidence type="ECO:0000313" key="3">
    <source>
        <dbReference type="Proteomes" id="UP000770661"/>
    </source>
</evidence>
<sequence length="119" mass="12764">MALPSPLQECKQTGPQGPTWLLTTPRRKNAARRLSLLLLPDLTSLSNRSNYLLSLDLTTISDPRQLPPAPLASAEIGLDVAAGEDSSTITTGNMAHSDCFDTDVGVLPKPQYQPQPPTT</sequence>
<keyword evidence="3" id="KW-1185">Reference proteome</keyword>
<gene>
    <name evidence="2" type="ORF">GWK47_050588</name>
</gene>